<feature type="region of interest" description="Disordered" evidence="1">
    <location>
        <begin position="1041"/>
        <end position="1110"/>
    </location>
</feature>
<keyword evidence="2" id="KW-1133">Transmembrane helix</keyword>
<protein>
    <recommendedName>
        <fullName evidence="3">PKD/REJ-like domain-containing protein</fullName>
    </recommendedName>
</protein>
<dbReference type="InterPro" id="IPR051223">
    <property type="entry name" value="Polycystin"/>
</dbReference>
<keyword evidence="5" id="KW-1185">Reference proteome</keyword>
<feature type="transmembrane region" description="Helical" evidence="2">
    <location>
        <begin position="926"/>
        <end position="943"/>
    </location>
</feature>
<dbReference type="InterPro" id="IPR013783">
    <property type="entry name" value="Ig-like_fold"/>
</dbReference>
<proteinExistence type="predicted"/>
<evidence type="ECO:0000313" key="4">
    <source>
        <dbReference type="EMBL" id="GIQ84871.1"/>
    </source>
</evidence>
<dbReference type="Pfam" id="PF02010">
    <property type="entry name" value="REJ"/>
    <property type="match status" value="1"/>
</dbReference>
<sequence>MITYSPTLPTAASQVTLSGSCVSPTSDRISYHWSQTGGPALDLEDPDVTLSVSTATPNLVLAPSVMANFFEYQFTLACTDTNGLMGEASTSICPLITPSGGYLSVSSYEHVATAPITVSAVGWVAPDSKGPLQMVFTYTELSGTDQTLVKLASSGYATSTDVFLRHGRYAMGVIVTDATGTSTSYTDPSIVTVNMESDMDMDSYSETMISHFGAAVVRSNIPSALNILSVLCHTSLEASYSLPVSTIGMVTNALENASSDMVSLPGCREMATRCLGFLSQMPGVSMLRVATLMSNLMEGACDLPMAESEAVLAVSQTVYAEVHEDMWNVGVNTQSSALTAGLAFSTVYGLVSSIAAGMVEGQRALRAETDHIRISAQALTSQSVSEEVSLPGTDTLFVELPSTFGSELGMEGGLALAMVSVPEPYMGENVTSVHSPMASISVIDTTSGEEVPVSGLSSPVRIRLPISTIPDSDACTALNATLLVKAWNGTNWDQSGIHTHTYDPDLGYILADTEHFTSFVAFFHQYGIDVNVIEVEEIPDLLSSVEDNPIGLYLLGVSFSVYTGLMIVLSFERLQNGMATFFRSQVFKPRREDQRKHTVLDPYVFADTTNREDLEEDYKVQDSEWEFMQDQHSETTGSASTCVSMHSVVFTPLDVPPSPGTLSVTDVDPGEFSDHEDYPPGDLSCDQIPKPPNMPVEHHGTLHRTWTDQPVMLSKVAVATPPHSTAPRAKGIEEAGQFRIHAPDLQELRTERRIKAKMQQIQDGQNVTFWQRFRRKLKEDIYTGHEWTALVFNKTKQDTNMNGPRRVTNIFVFVFGIFLTSAMFFRADCEPGVARPGEEGLLVSEVVCVPYTHSQTFLIACGTSIIAIPPSMLLRFAFSHTRPIGQHKDSALKKRFPPRDRNWLYRAILSLSLVDLPYGFAYVWYGLAFVYLLGVGFMMLLYSMKFARSVGQAWLVANLLGVVQDAVINDPVKIVAQTLLSLTLGSIEILPGIVNLLMDLGMLSTRPAYRQRMTSVPAFIPKLSLYKASPGRTHLLRARTPTPSEVTLTLPDSVEREAGRGGEMSASEVSQGERGDPIEGVSPVPLPLNERESDGESGGEALISGSGLMV</sequence>
<accession>A0A9K3CX96</accession>
<evidence type="ECO:0000256" key="1">
    <source>
        <dbReference type="SAM" id="MobiDB-lite"/>
    </source>
</evidence>
<dbReference type="PANTHER" id="PTHR10877">
    <property type="entry name" value="POLYCYSTIN FAMILY MEMBER"/>
    <property type="match status" value="1"/>
</dbReference>
<dbReference type="PANTHER" id="PTHR10877:SF183">
    <property type="entry name" value="AT14535P-RELATED"/>
    <property type="match status" value="1"/>
</dbReference>
<feature type="transmembrane region" description="Helical" evidence="2">
    <location>
        <begin position="550"/>
        <end position="571"/>
    </location>
</feature>
<evidence type="ECO:0000313" key="5">
    <source>
        <dbReference type="Proteomes" id="UP000265618"/>
    </source>
</evidence>
<keyword evidence="2" id="KW-0812">Transmembrane</keyword>
<feature type="transmembrane region" description="Helical" evidence="2">
    <location>
        <begin position="807"/>
        <end position="825"/>
    </location>
</feature>
<keyword evidence="2" id="KW-0472">Membrane</keyword>
<comment type="caution">
    <text evidence="4">The sequence shown here is derived from an EMBL/GenBank/DDBJ whole genome shotgun (WGS) entry which is preliminary data.</text>
</comment>
<dbReference type="Proteomes" id="UP000265618">
    <property type="component" value="Unassembled WGS sequence"/>
</dbReference>
<dbReference type="AlphaFoldDB" id="A0A9K3CX96"/>
<dbReference type="InterPro" id="IPR002859">
    <property type="entry name" value="PKD/REJ-like"/>
</dbReference>
<evidence type="ECO:0000259" key="3">
    <source>
        <dbReference type="Pfam" id="PF02010"/>
    </source>
</evidence>
<reference evidence="4 5" key="1">
    <citation type="journal article" date="2018" name="PLoS ONE">
        <title>The draft genome of Kipferlia bialata reveals reductive genome evolution in fornicate parasites.</title>
        <authorList>
            <person name="Tanifuji G."/>
            <person name="Takabayashi S."/>
            <person name="Kume K."/>
            <person name="Takagi M."/>
            <person name="Nakayama T."/>
            <person name="Kamikawa R."/>
            <person name="Inagaki Y."/>
            <person name="Hashimoto T."/>
        </authorList>
    </citation>
    <scope>NUCLEOTIDE SEQUENCE [LARGE SCALE GENOMIC DNA]</scope>
    <source>
        <strain evidence="4">NY0173</strain>
    </source>
</reference>
<dbReference type="Gene3D" id="2.60.40.10">
    <property type="entry name" value="Immunoglobulins"/>
    <property type="match status" value="1"/>
</dbReference>
<gene>
    <name evidence="4" type="ORF">KIPB_006449</name>
</gene>
<evidence type="ECO:0000256" key="2">
    <source>
        <dbReference type="SAM" id="Phobius"/>
    </source>
</evidence>
<feature type="domain" description="PKD/REJ-like" evidence="3">
    <location>
        <begin position="11"/>
        <end position="224"/>
    </location>
</feature>
<name>A0A9K3CX96_9EUKA</name>
<organism evidence="4 5">
    <name type="scientific">Kipferlia bialata</name>
    <dbReference type="NCBI Taxonomy" id="797122"/>
    <lineage>
        <taxon>Eukaryota</taxon>
        <taxon>Metamonada</taxon>
        <taxon>Carpediemonas-like organisms</taxon>
        <taxon>Kipferlia</taxon>
    </lineage>
</organism>
<dbReference type="EMBL" id="BDIP01001657">
    <property type="protein sequence ID" value="GIQ84871.1"/>
    <property type="molecule type" value="Genomic_DNA"/>
</dbReference>
<feature type="transmembrane region" description="Helical" evidence="2">
    <location>
        <begin position="857"/>
        <end position="878"/>
    </location>
</feature>